<evidence type="ECO:0000256" key="6">
    <source>
        <dbReference type="SAM" id="Phobius"/>
    </source>
</evidence>
<accession>A0ABX1VR32</accession>
<keyword evidence="4 6" id="KW-1133">Transmembrane helix</keyword>
<feature type="transmembrane region" description="Helical" evidence="6">
    <location>
        <begin position="280"/>
        <end position="303"/>
    </location>
</feature>
<dbReference type="Pfam" id="PF03600">
    <property type="entry name" value="CitMHS"/>
    <property type="match status" value="1"/>
</dbReference>
<evidence type="ECO:0000313" key="9">
    <source>
        <dbReference type="Proteomes" id="UP000539052"/>
    </source>
</evidence>
<evidence type="ECO:0000256" key="3">
    <source>
        <dbReference type="ARBA" id="ARBA00022692"/>
    </source>
</evidence>
<keyword evidence="5 6" id="KW-0472">Membrane</keyword>
<dbReference type="RefSeq" id="WP_170820104.1">
    <property type="nucleotide sequence ID" value="NZ_JAAOXG010000003.1"/>
</dbReference>
<sequence length="368" mass="40320">MKQPILFIQKEPVLTAASILSLISVFLVPPDSAYLNYIDFKTLLCLFCLMTSLKGIEREGLLNAVSIKLSSGMKDLKPLIFLLVFTSFFASMFMTNDVALIALVPITLSVLSLCGQERHTALVVVLQTIAANIGSSLTPIGNPQNLYLFTRYEFSLPSFLKVTFPFVLFGGILLLLVCFFIPRYPISQETTTVPVIRKKQVLVYGAMFLLAVAAVLRLIPYQAAALIILAVTAYLDRRTLYQVDYFLLLTFAAIFIFVGNLARIDWVFQTVSGLIRKDTMITAALLSQFISNVPAAVMLSGFTANAPSLLTGVNVGGMGTLIASMASVISYKLFAAAYPKKTLSFLGIFTVLNLVFLIALLLFEAVLL</sequence>
<dbReference type="Proteomes" id="UP000539052">
    <property type="component" value="Unassembled WGS sequence"/>
</dbReference>
<feature type="transmembrane region" description="Helical" evidence="6">
    <location>
        <begin position="309"/>
        <end position="331"/>
    </location>
</feature>
<feature type="transmembrane region" description="Helical" evidence="6">
    <location>
        <begin position="246"/>
        <end position="268"/>
    </location>
</feature>
<evidence type="ECO:0000256" key="2">
    <source>
        <dbReference type="ARBA" id="ARBA00022448"/>
    </source>
</evidence>
<keyword evidence="9" id="KW-1185">Reference proteome</keyword>
<feature type="domain" description="Citrate transporter-like" evidence="7">
    <location>
        <begin position="14"/>
        <end position="302"/>
    </location>
</feature>
<dbReference type="InterPro" id="IPR004680">
    <property type="entry name" value="Cit_transptr-like_dom"/>
</dbReference>
<reference evidence="8 9" key="1">
    <citation type="submission" date="2020-03" db="EMBL/GenBank/DDBJ databases">
        <title>Genome Sequence of industrial isolate, B5A.</title>
        <authorList>
            <person name="Sharma S."/>
            <person name="Patil P.B."/>
            <person name="Korpole S."/>
        </authorList>
    </citation>
    <scope>NUCLEOTIDE SEQUENCE [LARGE SCALE GENOMIC DNA]</scope>
    <source>
        <strain evidence="8 9">PI-S10-B5A</strain>
    </source>
</reference>
<feature type="transmembrane region" description="Helical" evidence="6">
    <location>
        <begin position="201"/>
        <end position="234"/>
    </location>
</feature>
<evidence type="ECO:0000256" key="5">
    <source>
        <dbReference type="ARBA" id="ARBA00023136"/>
    </source>
</evidence>
<proteinExistence type="predicted"/>
<feature type="transmembrane region" description="Helical" evidence="6">
    <location>
        <begin position="76"/>
        <end position="93"/>
    </location>
</feature>
<feature type="transmembrane region" description="Helical" evidence="6">
    <location>
        <begin position="12"/>
        <end position="28"/>
    </location>
</feature>
<evidence type="ECO:0000256" key="1">
    <source>
        <dbReference type="ARBA" id="ARBA00004141"/>
    </source>
</evidence>
<dbReference type="EMBL" id="JAAOXG010000003">
    <property type="protein sequence ID" value="NNJ28756.1"/>
    <property type="molecule type" value="Genomic_DNA"/>
</dbReference>
<dbReference type="InterPro" id="IPR051475">
    <property type="entry name" value="Diverse_Ion_Transporter"/>
</dbReference>
<evidence type="ECO:0000313" key="8">
    <source>
        <dbReference type="EMBL" id="NNJ28756.1"/>
    </source>
</evidence>
<evidence type="ECO:0000256" key="4">
    <source>
        <dbReference type="ARBA" id="ARBA00022989"/>
    </source>
</evidence>
<evidence type="ECO:0000259" key="7">
    <source>
        <dbReference type="Pfam" id="PF03600"/>
    </source>
</evidence>
<keyword evidence="3 6" id="KW-0812">Transmembrane</keyword>
<keyword evidence="2" id="KW-0813">Transport</keyword>
<feature type="transmembrane region" description="Helical" evidence="6">
    <location>
        <begin position="122"/>
        <end position="142"/>
    </location>
</feature>
<comment type="caution">
    <text evidence="8">The sequence shown here is derived from an EMBL/GenBank/DDBJ whole genome shotgun (WGS) entry which is preliminary data.</text>
</comment>
<gene>
    <name evidence="8" type="ORF">G9470_02930</name>
</gene>
<feature type="transmembrane region" description="Helical" evidence="6">
    <location>
        <begin position="162"/>
        <end position="181"/>
    </location>
</feature>
<organism evidence="8 9">
    <name type="scientific">Lacrimispora defluvii</name>
    <dbReference type="NCBI Taxonomy" id="2719233"/>
    <lineage>
        <taxon>Bacteria</taxon>
        <taxon>Bacillati</taxon>
        <taxon>Bacillota</taxon>
        <taxon>Clostridia</taxon>
        <taxon>Lachnospirales</taxon>
        <taxon>Lachnospiraceae</taxon>
        <taxon>Lacrimispora</taxon>
    </lineage>
</organism>
<feature type="transmembrane region" description="Helical" evidence="6">
    <location>
        <begin position="343"/>
        <end position="363"/>
    </location>
</feature>
<comment type="subcellular location">
    <subcellularLocation>
        <location evidence="1">Membrane</location>
        <topology evidence="1">Multi-pass membrane protein</topology>
    </subcellularLocation>
</comment>
<name>A0ABX1VR32_9FIRM</name>
<dbReference type="PANTHER" id="PTHR43568">
    <property type="entry name" value="P PROTEIN"/>
    <property type="match status" value="1"/>
</dbReference>
<protein>
    <submittedName>
        <fullName evidence="8">Citrate transporter</fullName>
    </submittedName>
</protein>
<dbReference type="PANTHER" id="PTHR43568:SF1">
    <property type="entry name" value="P PROTEIN"/>
    <property type="match status" value="1"/>
</dbReference>